<evidence type="ECO:0000256" key="5">
    <source>
        <dbReference type="SAM" id="MobiDB-lite"/>
    </source>
</evidence>
<reference evidence="7 8" key="1">
    <citation type="submission" date="2024-02" db="EMBL/GenBank/DDBJ databases">
        <title>De novo assembly and annotation of 12 fungi associated with fruit tree decline syndrome in Ontario, Canada.</title>
        <authorList>
            <person name="Sulman M."/>
            <person name="Ellouze W."/>
            <person name="Ilyukhin E."/>
        </authorList>
    </citation>
    <scope>NUCLEOTIDE SEQUENCE [LARGE SCALE GENOMIC DNA]</scope>
    <source>
        <strain evidence="7 8">FDS-637</strain>
    </source>
</reference>
<keyword evidence="8" id="KW-1185">Reference proteome</keyword>
<feature type="region of interest" description="Disordered" evidence="5">
    <location>
        <begin position="1"/>
        <end position="63"/>
    </location>
</feature>
<dbReference type="InterPro" id="IPR000433">
    <property type="entry name" value="Znf_ZZ"/>
</dbReference>
<dbReference type="Pfam" id="PF24883">
    <property type="entry name" value="NPHP3_N"/>
    <property type="match status" value="1"/>
</dbReference>
<feature type="region of interest" description="Disordered" evidence="5">
    <location>
        <begin position="76"/>
        <end position="96"/>
    </location>
</feature>
<gene>
    <name evidence="7" type="ORF">SLS55_004068</name>
</gene>
<dbReference type="Gene3D" id="3.40.50.300">
    <property type="entry name" value="P-loop containing nucleotide triphosphate hydrolases"/>
    <property type="match status" value="1"/>
</dbReference>
<evidence type="ECO:0000256" key="2">
    <source>
        <dbReference type="ARBA" id="ARBA00022737"/>
    </source>
</evidence>
<dbReference type="Proteomes" id="UP001430584">
    <property type="component" value="Unassembled WGS sequence"/>
</dbReference>
<feature type="region of interest" description="Disordered" evidence="5">
    <location>
        <begin position="1406"/>
        <end position="1460"/>
    </location>
</feature>
<feature type="compositionally biased region" description="Basic and acidic residues" evidence="5">
    <location>
        <begin position="380"/>
        <end position="395"/>
    </location>
</feature>
<dbReference type="EMBL" id="JAJVCZ030000004">
    <property type="protein sequence ID" value="KAL0260382.1"/>
    <property type="molecule type" value="Genomic_DNA"/>
</dbReference>
<evidence type="ECO:0000313" key="8">
    <source>
        <dbReference type="Proteomes" id="UP001430584"/>
    </source>
</evidence>
<keyword evidence="2" id="KW-0677">Repeat</keyword>
<feature type="compositionally biased region" description="Polar residues" evidence="5">
    <location>
        <begin position="1421"/>
        <end position="1436"/>
    </location>
</feature>
<organism evidence="7 8">
    <name type="scientific">Diplodia seriata</name>
    <dbReference type="NCBI Taxonomy" id="420778"/>
    <lineage>
        <taxon>Eukaryota</taxon>
        <taxon>Fungi</taxon>
        <taxon>Dikarya</taxon>
        <taxon>Ascomycota</taxon>
        <taxon>Pezizomycotina</taxon>
        <taxon>Dothideomycetes</taxon>
        <taxon>Dothideomycetes incertae sedis</taxon>
        <taxon>Botryosphaeriales</taxon>
        <taxon>Botryosphaeriaceae</taxon>
        <taxon>Diplodia</taxon>
    </lineage>
</organism>
<dbReference type="InterPro" id="IPR056884">
    <property type="entry name" value="NPHP3-like_N"/>
</dbReference>
<name>A0ABR3CIC0_9PEZI</name>
<dbReference type="SUPFAM" id="SSF48452">
    <property type="entry name" value="TPR-like"/>
    <property type="match status" value="1"/>
</dbReference>
<sequence length="1585" mass="179050">MPLRADFTSGPSQQQDSEASAASGEQVDNSLVELHDAHQRGVTLLSEDEPNAVPSLDQQRPEQVNYEQTAREISGKYPMHPSVSDVPMTTPNHSHVRRDVPRGRFVANVRAERGNGVEAVSRGFRGATYGEALRNLWQGVSDTYRVWADFPVEEGEAAREAFSFPVSTMELSEDYKAESAADVGELWAKAVRDYVKETERDITRVQHMSTKEILDEQKQALDRFKGFRHDGQMTDKFRSLVNTNSELIMSAAKQISNAASAASKNVSKDYDVKWTKALIRGSDEKLQAALSSLKTNIQRLESATMFATLRQTIETYQSVTETVTMTRQVLSIQQEQTGILKENAMVGQQTLEIGHQNSREMQKVSGMISRYFSMSEDGQEQGKGEKGRKSKDAGARRSAALAQVKDALQTVAIPATTMAYAEIKQTFVEGTFKWLRENEAYATFAAGENEPFLWVTSDRGLGKSSLAYFAVNELKERRHFCQTNVAYFFFKEEHKELRSTVDLLKTVASQLAEADHKYREEVAKEIKKGASSLGDGELSLLWDQLFASRFPHESSARLFLVIDGFDEANTADREKLLGLLAQVKKDSLQIRVLITSRPGMEGVESLQPASLPMTIEHLRKDLRHIIKARIKSLSRLRRLRLPVKKRIIIKLLQKGDSALYAEHVLRRLNSLRREAAILKELDKLPDSLSALYNLLLAECQKGRSDEDLVSLKRLFAWLAYSKRPLTYGEASNLVTFVNDDANLSLEEEIEGKSARLLRLAQITSEDEESSDESDGEGSETADEALENHDDTDPNTLVPLRFQERSLRQYFREAVVDEYGLRSSPSSAHLIIFRTIATILTTDVEDDATIKMLKNYAADFWIHHFLDIEVDRASDEEVKSVIESLSDIVTNKRRALEKIEENASALGIFGESTDLREHMFSSVKKWIDRTSKLPLDLLSPESAELVSNLSEDPTKLMEGIARKHVFNWFNYATYRWEAWRSFYFALEALKLTNILVDELKNVGDEPTAEQIFLVADAFSDLEKSSYAHRGIGLVMKWYNHWESALEECKKSLENPGTKLERFHALGSVADAAKQLASAEEDPEKRLEYIKDIKEAVMEMAAEYSQLGPRGEEKNAKLYMAYSFFSLSECALLEDDMEAAISIFNDQAKPLLPDEFLPNEIIAKIMGKLIEKEQDDKLLGFFASFRDKDKLVWLADQWTHDEFQRAAVRTGKRELIVDTYERLIKMSIMNWNTEFGIRSALANYYMAVDENLDKAKELLVQLLQGYHRGDNLREEIVLNSRGRLAEVLMEQFRTTVDAAKKASILDETMRLAFPTGYIRIEDFDPAMSETALPAVLMLRKMGPLRDFQSTLNKSFDACVAGLTDNEGSNDYTSVRFFGKVLACLPGLERDAQIASAAQFYYLNPEFIPKEGDSGPQTDEMAQPESSAANHSTPEQDQSSADKTDASEVYGEADGEQCSAQEAREPYGDLDDEATVSCNGCDKEICNPGEGPVYTCTICTDTDLCEDCHRKRVGWNNGEPVTDWSTYCGKNHRYVKHPVEGWKGIKDGVMEIGEEKVEFAQWLKDVQDRWNAAWDEFWWRQEGVGDIM</sequence>
<evidence type="ECO:0000256" key="4">
    <source>
        <dbReference type="ARBA" id="ARBA00022833"/>
    </source>
</evidence>
<dbReference type="RefSeq" id="XP_066633411.1">
    <property type="nucleotide sequence ID" value="XM_066775530.1"/>
</dbReference>
<keyword evidence="1" id="KW-0479">Metal-binding</keyword>
<dbReference type="PANTHER" id="PTHR10039">
    <property type="entry name" value="AMELOGENIN"/>
    <property type="match status" value="1"/>
</dbReference>
<feature type="compositionally biased region" description="Acidic residues" evidence="5">
    <location>
        <begin position="764"/>
        <end position="784"/>
    </location>
</feature>
<keyword evidence="3" id="KW-0863">Zinc-finger</keyword>
<feature type="region of interest" description="Disordered" evidence="5">
    <location>
        <begin position="375"/>
        <end position="396"/>
    </location>
</feature>
<keyword evidence="4" id="KW-0862">Zinc</keyword>
<dbReference type="InterPro" id="IPR027417">
    <property type="entry name" value="P-loop_NTPase"/>
</dbReference>
<dbReference type="SUPFAM" id="SSF57850">
    <property type="entry name" value="RING/U-box"/>
    <property type="match status" value="1"/>
</dbReference>
<dbReference type="SUPFAM" id="SSF52540">
    <property type="entry name" value="P-loop containing nucleoside triphosphate hydrolases"/>
    <property type="match status" value="1"/>
</dbReference>
<evidence type="ECO:0000313" key="7">
    <source>
        <dbReference type="EMBL" id="KAL0260382.1"/>
    </source>
</evidence>
<feature type="domain" description="ZZ-type" evidence="6">
    <location>
        <begin position="1469"/>
        <end position="1516"/>
    </location>
</feature>
<dbReference type="InterPro" id="IPR011990">
    <property type="entry name" value="TPR-like_helical_dom_sf"/>
</dbReference>
<dbReference type="Gene3D" id="3.30.60.90">
    <property type="match status" value="1"/>
</dbReference>
<evidence type="ECO:0000259" key="6">
    <source>
        <dbReference type="SMART" id="SM00291"/>
    </source>
</evidence>
<accession>A0ABR3CIC0</accession>
<protein>
    <recommendedName>
        <fullName evidence="6">ZZ-type domain-containing protein</fullName>
    </recommendedName>
</protein>
<dbReference type="SMART" id="SM00291">
    <property type="entry name" value="ZnF_ZZ"/>
    <property type="match status" value="1"/>
</dbReference>
<evidence type="ECO:0000256" key="3">
    <source>
        <dbReference type="ARBA" id="ARBA00022771"/>
    </source>
</evidence>
<feature type="region of interest" description="Disordered" evidence="5">
    <location>
        <begin position="763"/>
        <end position="796"/>
    </location>
</feature>
<dbReference type="PANTHER" id="PTHR10039:SF17">
    <property type="entry name" value="FUNGAL STAND N-TERMINAL GOODBYE DOMAIN-CONTAINING PROTEIN-RELATED"/>
    <property type="match status" value="1"/>
</dbReference>
<feature type="compositionally biased region" description="Low complexity" evidence="5">
    <location>
        <begin position="12"/>
        <end position="26"/>
    </location>
</feature>
<dbReference type="GeneID" id="92008153"/>
<proteinExistence type="predicted"/>
<comment type="caution">
    <text evidence="7">The sequence shown here is derived from an EMBL/GenBank/DDBJ whole genome shotgun (WGS) entry which is preliminary data.</text>
</comment>
<dbReference type="InterPro" id="IPR043145">
    <property type="entry name" value="Znf_ZZ_sf"/>
</dbReference>
<evidence type="ECO:0000256" key="1">
    <source>
        <dbReference type="ARBA" id="ARBA00022723"/>
    </source>
</evidence>